<feature type="compositionally biased region" description="Polar residues" evidence="1">
    <location>
        <begin position="20"/>
        <end position="37"/>
    </location>
</feature>
<dbReference type="AlphaFoldDB" id="A0A0L6UY92"/>
<dbReference type="VEuPathDB" id="FungiDB:VP01_3303g2"/>
<gene>
    <name evidence="2" type="ORF">VP01_3303g2</name>
</gene>
<evidence type="ECO:0000256" key="1">
    <source>
        <dbReference type="SAM" id="MobiDB-lite"/>
    </source>
</evidence>
<reference evidence="2 3" key="1">
    <citation type="submission" date="2015-08" db="EMBL/GenBank/DDBJ databases">
        <title>Next Generation Sequencing and Analysis of the Genome of Puccinia sorghi L Schw, the Causal Agent of Maize Common Rust.</title>
        <authorList>
            <person name="Rochi L."/>
            <person name="Burguener G."/>
            <person name="Darino M."/>
            <person name="Turjanski A."/>
            <person name="Kreff E."/>
            <person name="Dieguez M.J."/>
            <person name="Sacco F."/>
        </authorList>
    </citation>
    <scope>NUCLEOTIDE SEQUENCE [LARGE SCALE GENOMIC DNA]</scope>
    <source>
        <strain evidence="2 3">RO10H11247</strain>
    </source>
</reference>
<organism evidence="2 3">
    <name type="scientific">Puccinia sorghi</name>
    <dbReference type="NCBI Taxonomy" id="27349"/>
    <lineage>
        <taxon>Eukaryota</taxon>
        <taxon>Fungi</taxon>
        <taxon>Dikarya</taxon>
        <taxon>Basidiomycota</taxon>
        <taxon>Pucciniomycotina</taxon>
        <taxon>Pucciniomycetes</taxon>
        <taxon>Pucciniales</taxon>
        <taxon>Pucciniaceae</taxon>
        <taxon>Puccinia</taxon>
    </lineage>
</organism>
<name>A0A0L6UY92_9BASI</name>
<dbReference type="EMBL" id="LAVV01008284">
    <property type="protein sequence ID" value="KNZ53212.1"/>
    <property type="molecule type" value="Genomic_DNA"/>
</dbReference>
<accession>A0A0L6UY92</accession>
<dbReference type="Proteomes" id="UP000037035">
    <property type="component" value="Unassembled WGS sequence"/>
</dbReference>
<keyword evidence="3" id="KW-1185">Reference proteome</keyword>
<comment type="caution">
    <text evidence="2">The sequence shown here is derived from an EMBL/GenBank/DDBJ whole genome shotgun (WGS) entry which is preliminary data.</text>
</comment>
<feature type="region of interest" description="Disordered" evidence="1">
    <location>
        <begin position="19"/>
        <end position="84"/>
    </location>
</feature>
<protein>
    <submittedName>
        <fullName evidence="2">Uncharacterized protein</fullName>
    </submittedName>
</protein>
<dbReference type="OrthoDB" id="2507501at2759"/>
<evidence type="ECO:0000313" key="3">
    <source>
        <dbReference type="Proteomes" id="UP000037035"/>
    </source>
</evidence>
<evidence type="ECO:0000313" key="2">
    <source>
        <dbReference type="EMBL" id="KNZ53212.1"/>
    </source>
</evidence>
<proteinExistence type="predicted"/>
<sequence length="192" mass="22098">MGVGDPIPAAEKYIWEKVNSKSTHPNKPCNLQPSCTSLKELELPKGASKKTKTTMRDQLPGLGQDQEEEQKKKKKVKLEEQGNKEKDETIFHSLKSFHPSGFKVFYYFPVHGQHDHLSMRNKLYEDIKGRGKWYKDKNHISNIPLVLKRIKFDFSGPCSTSNWMSIPTSGDLIFNKFQAPVFLCSQNLFPHF</sequence>